<evidence type="ECO:0000256" key="4">
    <source>
        <dbReference type="ARBA" id="ARBA00023054"/>
    </source>
</evidence>
<evidence type="ECO:0000256" key="5">
    <source>
        <dbReference type="SAM" id="Coils"/>
    </source>
</evidence>
<dbReference type="InterPro" id="IPR058627">
    <property type="entry name" value="MdtA-like_C"/>
</dbReference>
<keyword evidence="3" id="KW-0813">Transport</keyword>
<dbReference type="Proteomes" id="UP001413721">
    <property type="component" value="Unassembled WGS sequence"/>
</dbReference>
<evidence type="ECO:0000256" key="3">
    <source>
        <dbReference type="ARBA" id="ARBA00022448"/>
    </source>
</evidence>
<dbReference type="InterPro" id="IPR030190">
    <property type="entry name" value="MacA_alpha-hairpin_sf"/>
</dbReference>
<dbReference type="Gene3D" id="6.10.140.1990">
    <property type="match status" value="1"/>
</dbReference>
<evidence type="ECO:0000256" key="1">
    <source>
        <dbReference type="ARBA" id="ARBA00004196"/>
    </source>
</evidence>
<comment type="caution">
    <text evidence="10">The sequence shown here is derived from an EMBL/GenBank/DDBJ whole genome shotgun (WGS) entry which is preliminary data.</text>
</comment>
<evidence type="ECO:0000259" key="6">
    <source>
        <dbReference type="Pfam" id="PF25876"/>
    </source>
</evidence>
<sequence length="408" mass="43068">MTSSPVSPNRCQGMRIAAILAVLAAIGAGAWMRADRGMPANATTNADADVRLVTTGSIEHRVTALGLVEPRTFVDVGTQVSGQLDRVHVAIGDTVAEGALLAEIDPAIYETRVRGDEAKLRNLEAQLAQARAERDLARLRDDRARRLFRSNALSRDEADTSAADLRIAAAKVDALLAQVSEARSTLDGDQANLGYTRILAPISGTVVSQTSVVGQTLNANQTSPIILRIADLATMTVRAQVTEADVVRIRTGQPVRFSTLSMPDRVWESRVRQVLPTPQTLNDVVLYDVLIDIANPDGALMTAMTAQVFFILDQAIDVPLVPLAALHDGADGRVVALRLPDGRTETRPVRIGLVDRGHAQVLAGLQPGDAVVIGPEPAMGGAPGTVGSWRSGGRPPAAAMARAAAPAP</sequence>
<dbReference type="Gene3D" id="2.40.420.20">
    <property type="match status" value="1"/>
</dbReference>
<proteinExistence type="inferred from homology"/>
<gene>
    <name evidence="10" type="ORF">WG926_10110</name>
</gene>
<name>A0ABU9YIX7_9PROT</name>
<feature type="coiled-coil region" evidence="5">
    <location>
        <begin position="113"/>
        <end position="142"/>
    </location>
</feature>
<dbReference type="Pfam" id="PF25967">
    <property type="entry name" value="RND-MFP_C"/>
    <property type="match status" value="1"/>
</dbReference>
<dbReference type="Pfam" id="PF25876">
    <property type="entry name" value="HH_MFP_RND"/>
    <property type="match status" value="1"/>
</dbReference>
<dbReference type="Gene3D" id="2.40.30.170">
    <property type="match status" value="1"/>
</dbReference>
<comment type="subcellular location">
    <subcellularLocation>
        <location evidence="1">Cell envelope</location>
    </subcellularLocation>
</comment>
<dbReference type="NCBIfam" id="TIGR01730">
    <property type="entry name" value="RND_mfp"/>
    <property type="match status" value="1"/>
</dbReference>
<dbReference type="InterPro" id="IPR058624">
    <property type="entry name" value="MdtA-like_HH"/>
</dbReference>
<dbReference type="InterPro" id="IPR058792">
    <property type="entry name" value="Beta-barrel_RND_2"/>
</dbReference>
<dbReference type="InterPro" id="IPR058625">
    <property type="entry name" value="MdtA-like_BSH"/>
</dbReference>
<dbReference type="Pfam" id="PF25917">
    <property type="entry name" value="BSH_RND"/>
    <property type="match status" value="1"/>
</dbReference>
<dbReference type="SUPFAM" id="SSF111369">
    <property type="entry name" value="HlyD-like secretion proteins"/>
    <property type="match status" value="1"/>
</dbReference>
<evidence type="ECO:0000313" key="11">
    <source>
        <dbReference type="Proteomes" id="UP001413721"/>
    </source>
</evidence>
<dbReference type="InterPro" id="IPR006143">
    <property type="entry name" value="RND_pump_MFP"/>
</dbReference>
<feature type="domain" description="Multidrug resistance protein MdtA-like barrel-sandwich hybrid" evidence="7">
    <location>
        <begin position="74"/>
        <end position="227"/>
    </location>
</feature>
<dbReference type="PANTHER" id="PTHR30469">
    <property type="entry name" value="MULTIDRUG RESISTANCE PROTEIN MDTA"/>
    <property type="match status" value="1"/>
</dbReference>
<keyword evidence="4 5" id="KW-0175">Coiled coil</keyword>
<feature type="domain" description="CusB-like beta-barrel" evidence="8">
    <location>
        <begin position="237"/>
        <end position="308"/>
    </location>
</feature>
<protein>
    <submittedName>
        <fullName evidence="10">Efflux RND transporter periplasmic adaptor subunit</fullName>
    </submittedName>
</protein>
<evidence type="ECO:0000313" key="10">
    <source>
        <dbReference type="EMBL" id="MEN2988656.1"/>
    </source>
</evidence>
<evidence type="ECO:0000259" key="7">
    <source>
        <dbReference type="Pfam" id="PF25917"/>
    </source>
</evidence>
<dbReference type="Gene3D" id="2.40.50.100">
    <property type="match status" value="1"/>
</dbReference>
<dbReference type="Pfam" id="PF25954">
    <property type="entry name" value="Beta-barrel_RND_2"/>
    <property type="match status" value="1"/>
</dbReference>
<evidence type="ECO:0000259" key="9">
    <source>
        <dbReference type="Pfam" id="PF25967"/>
    </source>
</evidence>
<feature type="domain" description="Multidrug resistance protein MdtA-like C-terminal permuted SH3" evidence="9">
    <location>
        <begin position="320"/>
        <end position="374"/>
    </location>
</feature>
<comment type="similarity">
    <text evidence="2">Belongs to the membrane fusion protein (MFP) (TC 8.A.1) family.</text>
</comment>
<dbReference type="PANTHER" id="PTHR30469:SF33">
    <property type="entry name" value="SLR1207 PROTEIN"/>
    <property type="match status" value="1"/>
</dbReference>
<organism evidence="10 11">
    <name type="scientific">Tistrella arctica</name>
    <dbReference type="NCBI Taxonomy" id="3133430"/>
    <lineage>
        <taxon>Bacteria</taxon>
        <taxon>Pseudomonadati</taxon>
        <taxon>Pseudomonadota</taxon>
        <taxon>Alphaproteobacteria</taxon>
        <taxon>Geminicoccales</taxon>
        <taxon>Geminicoccaceae</taxon>
        <taxon>Tistrella</taxon>
    </lineage>
</organism>
<accession>A0ABU9YIX7</accession>
<dbReference type="EMBL" id="JBBKTW010000003">
    <property type="protein sequence ID" value="MEN2988656.1"/>
    <property type="molecule type" value="Genomic_DNA"/>
</dbReference>
<keyword evidence="11" id="KW-1185">Reference proteome</keyword>
<feature type="domain" description="Multidrug resistance protein MdtA-like alpha-helical hairpin" evidence="6">
    <location>
        <begin position="120"/>
        <end position="196"/>
    </location>
</feature>
<evidence type="ECO:0000259" key="8">
    <source>
        <dbReference type="Pfam" id="PF25954"/>
    </source>
</evidence>
<reference evidence="10 11" key="1">
    <citation type="submission" date="2024-03" db="EMBL/GenBank/DDBJ databases">
        <title>High-quality draft genome sequencing of Tistrella sp. BH-R2-4.</title>
        <authorList>
            <person name="Dong C."/>
        </authorList>
    </citation>
    <scope>NUCLEOTIDE SEQUENCE [LARGE SCALE GENOMIC DNA]</scope>
    <source>
        <strain evidence="10 11">BH-R2-4</strain>
    </source>
</reference>
<dbReference type="RefSeq" id="WP_345937253.1">
    <property type="nucleotide sequence ID" value="NZ_JBBKTW010000003.1"/>
</dbReference>
<evidence type="ECO:0000256" key="2">
    <source>
        <dbReference type="ARBA" id="ARBA00009477"/>
    </source>
</evidence>